<reference evidence="1 2" key="1">
    <citation type="journal article" date="2019" name="Sci. Rep.">
        <title>A high-quality genome of Eragrostis curvula grass provides insights into Poaceae evolution and supports new strategies to enhance forage quality.</title>
        <authorList>
            <person name="Carballo J."/>
            <person name="Santos B.A.C.M."/>
            <person name="Zappacosta D."/>
            <person name="Garbus I."/>
            <person name="Selva J.P."/>
            <person name="Gallo C.A."/>
            <person name="Diaz A."/>
            <person name="Albertini E."/>
            <person name="Caccamo M."/>
            <person name="Echenique V."/>
        </authorList>
    </citation>
    <scope>NUCLEOTIDE SEQUENCE [LARGE SCALE GENOMIC DNA]</scope>
    <source>
        <strain evidence="2">cv. Victoria</strain>
        <tissue evidence="1">Leaf</tissue>
    </source>
</reference>
<dbReference type="Gramene" id="TVU50738">
    <property type="protein sequence ID" value="TVU50738"/>
    <property type="gene ID" value="EJB05_02126"/>
</dbReference>
<protein>
    <submittedName>
        <fullName evidence="1">Uncharacterized protein</fullName>
    </submittedName>
</protein>
<dbReference type="Proteomes" id="UP000324897">
    <property type="component" value="Chromosome 6"/>
</dbReference>
<keyword evidence="2" id="KW-1185">Reference proteome</keyword>
<proteinExistence type="predicted"/>
<sequence length="179" mass="19755">MTTAPCPGSASAPDVYYWFPKGFPNISLETTRNANAPSTAADQPHQDPIIRSHFQVNLSPDPHVSIMFHNIAHILVETLFQIPACDHKDWSVERQPKTTAQSTGLIMVDLVKYYANFPVLPALWKEGERGDGGVLVAKAQEGASEGRVTSAAVEPYRGCWQAGKRFERPCVDLLASHLW</sequence>
<name>A0A5J9WRG3_9POAL</name>
<evidence type="ECO:0000313" key="1">
    <source>
        <dbReference type="EMBL" id="TVU50738.1"/>
    </source>
</evidence>
<organism evidence="1 2">
    <name type="scientific">Eragrostis curvula</name>
    <name type="common">weeping love grass</name>
    <dbReference type="NCBI Taxonomy" id="38414"/>
    <lineage>
        <taxon>Eukaryota</taxon>
        <taxon>Viridiplantae</taxon>
        <taxon>Streptophyta</taxon>
        <taxon>Embryophyta</taxon>
        <taxon>Tracheophyta</taxon>
        <taxon>Spermatophyta</taxon>
        <taxon>Magnoliopsida</taxon>
        <taxon>Liliopsida</taxon>
        <taxon>Poales</taxon>
        <taxon>Poaceae</taxon>
        <taxon>PACMAD clade</taxon>
        <taxon>Chloridoideae</taxon>
        <taxon>Eragrostideae</taxon>
        <taxon>Eragrostidinae</taxon>
        <taxon>Eragrostis</taxon>
    </lineage>
</organism>
<dbReference type="EMBL" id="RWGY01000002">
    <property type="protein sequence ID" value="TVU50738.1"/>
    <property type="molecule type" value="Genomic_DNA"/>
</dbReference>
<comment type="caution">
    <text evidence="1">The sequence shown here is derived from an EMBL/GenBank/DDBJ whole genome shotgun (WGS) entry which is preliminary data.</text>
</comment>
<evidence type="ECO:0000313" key="2">
    <source>
        <dbReference type="Proteomes" id="UP000324897"/>
    </source>
</evidence>
<gene>
    <name evidence="1" type="ORF">EJB05_02126</name>
</gene>
<accession>A0A5J9WRG3</accession>
<dbReference type="AlphaFoldDB" id="A0A5J9WRG3"/>